<feature type="compositionally biased region" description="Basic and acidic residues" evidence="1">
    <location>
        <begin position="71"/>
        <end position="85"/>
    </location>
</feature>
<protein>
    <submittedName>
        <fullName evidence="2">Uncharacterized protein</fullName>
    </submittedName>
</protein>
<keyword evidence="3" id="KW-1185">Reference proteome</keyword>
<dbReference type="EMBL" id="JACBZH010000001">
    <property type="protein sequence ID" value="NYH87636.1"/>
    <property type="molecule type" value="Genomic_DNA"/>
</dbReference>
<proteinExistence type="predicted"/>
<sequence length="101" mass="10713">MREVGEHAAAAVGDDHPWSGEATVEHGVVHIERSEGGDPVERETEEGANAVGVRVVCLVDDRVETCTLQGDSRDRSGDPGADHKGGAWHGFGAPFVRGDPW</sequence>
<feature type="region of interest" description="Disordered" evidence="1">
    <location>
        <begin position="1"/>
        <end position="20"/>
    </location>
</feature>
<gene>
    <name evidence="2" type="ORF">F4554_000274</name>
</gene>
<dbReference type="Proteomes" id="UP000579605">
    <property type="component" value="Unassembled WGS sequence"/>
</dbReference>
<accession>A0A852ZH82</accession>
<dbReference type="RefSeq" id="WP_202890292.1">
    <property type="nucleotide sequence ID" value="NZ_BAAARR010000034.1"/>
</dbReference>
<reference evidence="2 3" key="1">
    <citation type="submission" date="2020-07" db="EMBL/GenBank/DDBJ databases">
        <title>Sequencing the genomes of 1000 actinobacteria strains.</title>
        <authorList>
            <person name="Klenk H.-P."/>
        </authorList>
    </citation>
    <scope>NUCLEOTIDE SEQUENCE [LARGE SCALE GENOMIC DNA]</scope>
    <source>
        <strain evidence="2 3">DSM 18448</strain>
    </source>
</reference>
<evidence type="ECO:0000313" key="2">
    <source>
        <dbReference type="EMBL" id="NYH87636.1"/>
    </source>
</evidence>
<evidence type="ECO:0000256" key="1">
    <source>
        <dbReference type="SAM" id="MobiDB-lite"/>
    </source>
</evidence>
<evidence type="ECO:0000313" key="3">
    <source>
        <dbReference type="Proteomes" id="UP000579605"/>
    </source>
</evidence>
<dbReference type="AlphaFoldDB" id="A0A852ZH82"/>
<organism evidence="2 3">
    <name type="scientific">Actinopolymorpha rutila</name>
    <dbReference type="NCBI Taxonomy" id="446787"/>
    <lineage>
        <taxon>Bacteria</taxon>
        <taxon>Bacillati</taxon>
        <taxon>Actinomycetota</taxon>
        <taxon>Actinomycetes</taxon>
        <taxon>Propionibacteriales</taxon>
        <taxon>Actinopolymorphaceae</taxon>
        <taxon>Actinopolymorpha</taxon>
    </lineage>
</organism>
<name>A0A852ZH82_9ACTN</name>
<comment type="caution">
    <text evidence="2">The sequence shown here is derived from an EMBL/GenBank/DDBJ whole genome shotgun (WGS) entry which is preliminary data.</text>
</comment>
<feature type="region of interest" description="Disordered" evidence="1">
    <location>
        <begin position="69"/>
        <end position="101"/>
    </location>
</feature>